<dbReference type="EMBL" id="BMKC01000001">
    <property type="protein sequence ID" value="GGA73758.1"/>
    <property type="molecule type" value="Genomic_DNA"/>
</dbReference>
<sequence length="126" mass="14022">MNITEFNPDILVPMTLLVVALFAFRAWLVHRDQGRKALQQTLRAAMDGGAELPAEVWSRLVAAVDPKRLDLRRAIVFGVLAVVVAALGWLLPLQDPAGRQAFLAVSVMPAALGLMHLVFWRFWHRG</sequence>
<gene>
    <name evidence="2" type="ORF">GCM10011521_09850</name>
</gene>
<keyword evidence="1" id="KW-0812">Transmembrane</keyword>
<protein>
    <submittedName>
        <fullName evidence="2">Uncharacterized protein</fullName>
    </submittedName>
</protein>
<feature type="transmembrane region" description="Helical" evidence="1">
    <location>
        <begin position="6"/>
        <end position="28"/>
    </location>
</feature>
<dbReference type="Proteomes" id="UP000623419">
    <property type="component" value="Unassembled WGS sequence"/>
</dbReference>
<organism evidence="2 3">
    <name type="scientific">Arenimonas soli</name>
    <dbReference type="NCBI Taxonomy" id="2269504"/>
    <lineage>
        <taxon>Bacteria</taxon>
        <taxon>Pseudomonadati</taxon>
        <taxon>Pseudomonadota</taxon>
        <taxon>Gammaproteobacteria</taxon>
        <taxon>Lysobacterales</taxon>
        <taxon>Lysobacteraceae</taxon>
        <taxon>Arenimonas</taxon>
    </lineage>
</organism>
<name>A0ABQ1HEM4_9GAMM</name>
<evidence type="ECO:0000313" key="2">
    <source>
        <dbReference type="EMBL" id="GGA73758.1"/>
    </source>
</evidence>
<keyword evidence="1" id="KW-1133">Transmembrane helix</keyword>
<accession>A0ABQ1HEM4</accession>
<evidence type="ECO:0000256" key="1">
    <source>
        <dbReference type="SAM" id="Phobius"/>
    </source>
</evidence>
<keyword evidence="1" id="KW-0472">Membrane</keyword>
<reference evidence="3" key="1">
    <citation type="journal article" date="2019" name="Int. J. Syst. Evol. Microbiol.">
        <title>The Global Catalogue of Microorganisms (GCM) 10K type strain sequencing project: providing services to taxonomists for standard genome sequencing and annotation.</title>
        <authorList>
            <consortium name="The Broad Institute Genomics Platform"/>
            <consortium name="The Broad Institute Genome Sequencing Center for Infectious Disease"/>
            <person name="Wu L."/>
            <person name="Ma J."/>
        </authorList>
    </citation>
    <scope>NUCLEOTIDE SEQUENCE [LARGE SCALE GENOMIC DNA]</scope>
    <source>
        <strain evidence="3">CGMCC 1.15905</strain>
    </source>
</reference>
<dbReference type="RefSeq" id="WP_188661867.1">
    <property type="nucleotide sequence ID" value="NZ_BMKC01000001.1"/>
</dbReference>
<feature type="transmembrane region" description="Helical" evidence="1">
    <location>
        <begin position="74"/>
        <end position="91"/>
    </location>
</feature>
<keyword evidence="3" id="KW-1185">Reference proteome</keyword>
<feature type="transmembrane region" description="Helical" evidence="1">
    <location>
        <begin position="103"/>
        <end position="123"/>
    </location>
</feature>
<proteinExistence type="predicted"/>
<comment type="caution">
    <text evidence="2">The sequence shown here is derived from an EMBL/GenBank/DDBJ whole genome shotgun (WGS) entry which is preliminary data.</text>
</comment>
<evidence type="ECO:0000313" key="3">
    <source>
        <dbReference type="Proteomes" id="UP000623419"/>
    </source>
</evidence>